<feature type="transmembrane region" description="Helical" evidence="2">
    <location>
        <begin position="164"/>
        <end position="184"/>
    </location>
</feature>
<gene>
    <name evidence="4" type="ORF">MIND_00619400</name>
</gene>
<feature type="region of interest" description="Disordered" evidence="1">
    <location>
        <begin position="309"/>
        <end position="383"/>
    </location>
</feature>
<name>A0A8H6SRJ3_9AGAR</name>
<feature type="transmembrane region" description="Helical" evidence="2">
    <location>
        <begin position="229"/>
        <end position="251"/>
    </location>
</feature>
<evidence type="ECO:0000256" key="1">
    <source>
        <dbReference type="SAM" id="MobiDB-lite"/>
    </source>
</evidence>
<dbReference type="OrthoDB" id="3190888at2759"/>
<feature type="compositionally biased region" description="Low complexity" evidence="1">
    <location>
        <begin position="313"/>
        <end position="330"/>
    </location>
</feature>
<dbReference type="PANTHER" id="PTHR40465">
    <property type="entry name" value="CHROMOSOME 1, WHOLE GENOME SHOTGUN SEQUENCE"/>
    <property type="match status" value="1"/>
</dbReference>
<sequence>MAGIPRLNVDETLGAAFIGFAFSCAAMGVCTNQAVTYFTRFPEDKPRYKLLVVAVWILCAVDQSFIGHAVYFYTITNYANPVVLLERVAWTLILQLTLGAVIGTLVRITFAVRVWRFSQRNNFVTALILLLTVAELALAIVFTVKCFQNPFLNVLPRLKLMASLALGVGALTDVVIAVALCYFLRQYRTGSKRADNLVTILTVYAINTGAFTAGFGIITLVFYDLRPDNMQFLAFFFVLSKLYAISFYCTLNTRRSIRGKGTDGSAARSGATRVTISIPGRSAGNGNPRTTKGTTGTVVYGYPTSAMGTSSDAPASAFGRAGGRRSPGPALEVGVNQEVSTVSDLDETGLDVKAHDDYEYGYPDSSKRYSQSQSSQHNRDDKDELELAHRNVASSVAGSATFALPYAYSPPTSPAYAHSLESGSGYGWGSAGERGRKGVYAYGHGRKERNAEAQ</sequence>
<proteinExistence type="predicted"/>
<protein>
    <recommendedName>
        <fullName evidence="3">DUF6534 domain-containing protein</fullName>
    </recommendedName>
</protein>
<dbReference type="AlphaFoldDB" id="A0A8H6SRJ3"/>
<dbReference type="Proteomes" id="UP000636479">
    <property type="component" value="Unassembled WGS sequence"/>
</dbReference>
<feature type="transmembrane region" description="Helical" evidence="2">
    <location>
        <begin position="88"/>
        <end position="110"/>
    </location>
</feature>
<dbReference type="PROSITE" id="PS51257">
    <property type="entry name" value="PROKAR_LIPOPROTEIN"/>
    <property type="match status" value="1"/>
</dbReference>
<keyword evidence="2" id="KW-0472">Membrane</keyword>
<feature type="domain" description="DUF6534" evidence="3">
    <location>
        <begin position="170"/>
        <end position="256"/>
    </location>
</feature>
<keyword evidence="5" id="KW-1185">Reference proteome</keyword>
<feature type="transmembrane region" description="Helical" evidence="2">
    <location>
        <begin position="12"/>
        <end position="38"/>
    </location>
</feature>
<dbReference type="PANTHER" id="PTHR40465:SF1">
    <property type="entry name" value="DUF6534 DOMAIN-CONTAINING PROTEIN"/>
    <property type="match status" value="1"/>
</dbReference>
<evidence type="ECO:0000313" key="4">
    <source>
        <dbReference type="EMBL" id="KAF7303893.1"/>
    </source>
</evidence>
<dbReference type="RefSeq" id="XP_037220865.1">
    <property type="nucleotide sequence ID" value="XM_037362944.1"/>
</dbReference>
<organism evidence="4 5">
    <name type="scientific">Mycena indigotica</name>
    <dbReference type="NCBI Taxonomy" id="2126181"/>
    <lineage>
        <taxon>Eukaryota</taxon>
        <taxon>Fungi</taxon>
        <taxon>Dikarya</taxon>
        <taxon>Basidiomycota</taxon>
        <taxon>Agaricomycotina</taxon>
        <taxon>Agaricomycetes</taxon>
        <taxon>Agaricomycetidae</taxon>
        <taxon>Agaricales</taxon>
        <taxon>Marasmiineae</taxon>
        <taxon>Mycenaceae</taxon>
        <taxon>Mycena</taxon>
    </lineage>
</organism>
<evidence type="ECO:0000259" key="3">
    <source>
        <dbReference type="Pfam" id="PF20152"/>
    </source>
</evidence>
<accession>A0A8H6SRJ3</accession>
<evidence type="ECO:0000313" key="5">
    <source>
        <dbReference type="Proteomes" id="UP000636479"/>
    </source>
</evidence>
<keyword evidence="2" id="KW-0812">Transmembrane</keyword>
<dbReference type="EMBL" id="JACAZF010000005">
    <property type="protein sequence ID" value="KAF7303893.1"/>
    <property type="molecule type" value="Genomic_DNA"/>
</dbReference>
<feature type="transmembrane region" description="Helical" evidence="2">
    <location>
        <begin position="122"/>
        <end position="144"/>
    </location>
</feature>
<feature type="region of interest" description="Disordered" evidence="1">
    <location>
        <begin position="411"/>
        <end position="433"/>
    </location>
</feature>
<dbReference type="InterPro" id="IPR045339">
    <property type="entry name" value="DUF6534"/>
</dbReference>
<dbReference type="GeneID" id="59345460"/>
<dbReference type="Pfam" id="PF20152">
    <property type="entry name" value="DUF6534"/>
    <property type="match status" value="1"/>
</dbReference>
<feature type="transmembrane region" description="Helical" evidence="2">
    <location>
        <begin position="196"/>
        <end position="223"/>
    </location>
</feature>
<evidence type="ECO:0000256" key="2">
    <source>
        <dbReference type="SAM" id="Phobius"/>
    </source>
</evidence>
<keyword evidence="2" id="KW-1133">Transmembrane helix</keyword>
<feature type="transmembrane region" description="Helical" evidence="2">
    <location>
        <begin position="50"/>
        <end position="73"/>
    </location>
</feature>
<reference evidence="4" key="1">
    <citation type="submission" date="2020-05" db="EMBL/GenBank/DDBJ databases">
        <title>Mycena genomes resolve the evolution of fungal bioluminescence.</title>
        <authorList>
            <person name="Tsai I.J."/>
        </authorList>
    </citation>
    <scope>NUCLEOTIDE SEQUENCE</scope>
    <source>
        <strain evidence="4">171206Taipei</strain>
    </source>
</reference>
<comment type="caution">
    <text evidence="4">The sequence shown here is derived from an EMBL/GenBank/DDBJ whole genome shotgun (WGS) entry which is preliminary data.</text>
</comment>